<dbReference type="CDD" id="cd18613">
    <property type="entry name" value="GH130"/>
    <property type="match status" value="1"/>
</dbReference>
<accession>A0ABW2L6I8</accession>
<dbReference type="SUPFAM" id="SSF75005">
    <property type="entry name" value="Arabinanase/levansucrase/invertase"/>
    <property type="match status" value="1"/>
</dbReference>
<organism evidence="4 5">
    <name type="scientific">Haloferula chungangensis</name>
    <dbReference type="NCBI Taxonomy" id="1048331"/>
    <lineage>
        <taxon>Bacteria</taxon>
        <taxon>Pseudomonadati</taxon>
        <taxon>Verrucomicrobiota</taxon>
        <taxon>Verrucomicrobiia</taxon>
        <taxon>Verrucomicrobiales</taxon>
        <taxon>Verrucomicrobiaceae</taxon>
        <taxon>Haloferula</taxon>
    </lineage>
</organism>
<keyword evidence="1" id="KW-0328">Glycosyltransferase</keyword>
<dbReference type="EMBL" id="JBHTBS010000004">
    <property type="protein sequence ID" value="MFC7337344.1"/>
    <property type="molecule type" value="Genomic_DNA"/>
</dbReference>
<protein>
    <submittedName>
        <fullName evidence="4">Glycoside hydrolase family 130 protein</fullName>
    </submittedName>
</protein>
<evidence type="ECO:0000256" key="1">
    <source>
        <dbReference type="ARBA" id="ARBA00022676"/>
    </source>
</evidence>
<dbReference type="Pfam" id="PF04041">
    <property type="entry name" value="Glyco_hydro_130"/>
    <property type="match status" value="1"/>
</dbReference>
<keyword evidence="4" id="KW-0378">Hydrolase</keyword>
<dbReference type="InterPro" id="IPR007184">
    <property type="entry name" value="Mannoside_phosphorylase"/>
</dbReference>
<dbReference type="RefSeq" id="WP_379711544.1">
    <property type="nucleotide sequence ID" value="NZ_JBHTBS010000004.1"/>
</dbReference>
<name>A0ABW2L6I8_9BACT</name>
<evidence type="ECO:0000313" key="5">
    <source>
        <dbReference type="Proteomes" id="UP001596472"/>
    </source>
</evidence>
<keyword evidence="5" id="KW-1185">Reference proteome</keyword>
<comment type="similarity">
    <text evidence="3">Belongs to the glycosyl hydrolase 130 family.</text>
</comment>
<dbReference type="InterPro" id="IPR023296">
    <property type="entry name" value="Glyco_hydro_beta-prop_sf"/>
</dbReference>
<dbReference type="Gene3D" id="2.115.10.20">
    <property type="entry name" value="Glycosyl hydrolase domain, family 43"/>
    <property type="match status" value="1"/>
</dbReference>
<dbReference type="Proteomes" id="UP001596472">
    <property type="component" value="Unassembled WGS sequence"/>
</dbReference>
<gene>
    <name evidence="4" type="ORF">ACFQY0_09170</name>
</gene>
<proteinExistence type="inferred from homology"/>
<sequence length="496" mass="55807">MPTPELTVRRLSIDLRPDPRRVLLRPFIPSLIVKPSAAPELGNRVLKIYHRVMELDEERVAEEFERLMREFDDRHLDLNEEFLQRFESIAPALPMEPMPSEKRQLLLGAYFTNEYSLESAALFNPSIVPHPDQEGVKEGCLRFVMSLRATGEGHISSVVFRSGILCADGEVELDPVSRHVVEPHPQPAAQYERETFRRKLLELGVSERCCTEVTGRVDETFVLADLHQAIAEIQKDQCGEALRQACLKAKVLAEANYTVRFRSTTGMSERVLFPFSPSESNGIEDARFVKFEDDAQGPMYYATYTAYNGTVALPQMVETRDFLTFRFSTLNGGAVKNKGLAMFPRKIGGRFVMLGRQDSENIHLMSSDDPHFWHESEVLVEPREPWEFVQLGNCGSPIETEAGWLVLTHGVGAMRKYSIGAVLLDLEDPSKVIGRLRNPLLGPNEDEREGYVPNVVYSCGGLVHGGRLILPYAVSDSASRFAVVELAELIDAMKEH</sequence>
<evidence type="ECO:0000256" key="3">
    <source>
        <dbReference type="ARBA" id="ARBA00024356"/>
    </source>
</evidence>
<dbReference type="PANTHER" id="PTHR34106">
    <property type="entry name" value="GLYCOSIDASE"/>
    <property type="match status" value="1"/>
</dbReference>
<evidence type="ECO:0000313" key="4">
    <source>
        <dbReference type="EMBL" id="MFC7337344.1"/>
    </source>
</evidence>
<reference evidence="5" key="1">
    <citation type="journal article" date="2019" name="Int. J. Syst. Evol. Microbiol.">
        <title>The Global Catalogue of Microorganisms (GCM) 10K type strain sequencing project: providing services to taxonomists for standard genome sequencing and annotation.</title>
        <authorList>
            <consortium name="The Broad Institute Genomics Platform"/>
            <consortium name="The Broad Institute Genome Sequencing Center for Infectious Disease"/>
            <person name="Wu L."/>
            <person name="Ma J."/>
        </authorList>
    </citation>
    <scope>NUCLEOTIDE SEQUENCE [LARGE SCALE GENOMIC DNA]</scope>
    <source>
        <strain evidence="5">CGMCC 4.1467</strain>
    </source>
</reference>
<keyword evidence="2" id="KW-0808">Transferase</keyword>
<comment type="caution">
    <text evidence="4">The sequence shown here is derived from an EMBL/GenBank/DDBJ whole genome shotgun (WGS) entry which is preliminary data.</text>
</comment>
<dbReference type="PANTHER" id="PTHR34106:SF4">
    <property type="entry name" value="BLL5143 PROTEIN"/>
    <property type="match status" value="1"/>
</dbReference>
<evidence type="ECO:0000256" key="2">
    <source>
        <dbReference type="ARBA" id="ARBA00022679"/>
    </source>
</evidence>
<dbReference type="GO" id="GO:0016787">
    <property type="term" value="F:hydrolase activity"/>
    <property type="evidence" value="ECO:0007669"/>
    <property type="project" value="UniProtKB-KW"/>
</dbReference>